<dbReference type="Proteomes" id="UP000199410">
    <property type="component" value="Unassembled WGS sequence"/>
</dbReference>
<keyword evidence="1" id="KW-1133">Transmembrane helix</keyword>
<keyword evidence="1" id="KW-0812">Transmembrane</keyword>
<reference evidence="2 3" key="1">
    <citation type="submission" date="2016-10" db="EMBL/GenBank/DDBJ databases">
        <authorList>
            <person name="Varghese N."/>
            <person name="Submissions S."/>
        </authorList>
    </citation>
    <scope>NUCLEOTIDE SEQUENCE [LARGE SCALE GENOMIC DNA]</scope>
    <source>
        <strain evidence="2 3">TC-13</strain>
    </source>
</reference>
<name>A0A1H9MHY9_9BACI</name>
<comment type="caution">
    <text evidence="2">The sequence shown here is derived from an EMBL/GenBank/DDBJ whole genome shotgun (WGS) entry which is preliminary data.</text>
</comment>
<organism evidence="2 3">
    <name type="scientific">Lysinibacillus fusiformis</name>
    <dbReference type="NCBI Taxonomy" id="28031"/>
    <lineage>
        <taxon>Bacteria</taxon>
        <taxon>Bacillati</taxon>
        <taxon>Bacillota</taxon>
        <taxon>Bacilli</taxon>
        <taxon>Bacillales</taxon>
        <taxon>Bacillaceae</taxon>
        <taxon>Lysinibacillus</taxon>
    </lineage>
</organism>
<gene>
    <name evidence="2" type="ORF">SAMN02787113_03297</name>
</gene>
<evidence type="ECO:0000313" key="3">
    <source>
        <dbReference type="Proteomes" id="UP000199410"/>
    </source>
</evidence>
<dbReference type="AlphaFoldDB" id="A0A1H9MHY9"/>
<dbReference type="EMBL" id="FOEL01000012">
    <property type="protein sequence ID" value="SER23045.1"/>
    <property type="molecule type" value="Genomic_DNA"/>
</dbReference>
<proteinExistence type="predicted"/>
<evidence type="ECO:0000256" key="1">
    <source>
        <dbReference type="SAM" id="Phobius"/>
    </source>
</evidence>
<sequence length="59" mass="6808">MLFILLFVIPVLGVLYFLNFTTFLKKLINGKNTYNQNVLGAILTFMLIFTIMYCFAGLH</sequence>
<dbReference type="RefSeq" id="WP_043990385.1">
    <property type="nucleotide sequence ID" value="NZ_CP189820.1"/>
</dbReference>
<evidence type="ECO:0000313" key="2">
    <source>
        <dbReference type="EMBL" id="SER23045.1"/>
    </source>
</evidence>
<keyword evidence="1" id="KW-0472">Membrane</keyword>
<feature type="transmembrane region" description="Helical" evidence="1">
    <location>
        <begin position="37"/>
        <end position="58"/>
    </location>
</feature>
<accession>A0A1H9MHY9</accession>
<protein>
    <submittedName>
        <fullName evidence="2">Uncharacterized protein</fullName>
    </submittedName>
</protein>